<evidence type="ECO:0000313" key="2">
    <source>
        <dbReference type="EMBL" id="CAI2372644.1"/>
    </source>
</evidence>
<gene>
    <name evidence="2" type="ORF">ECRASSUSDP1_LOCUS13975</name>
</gene>
<dbReference type="InterPro" id="IPR000594">
    <property type="entry name" value="ThiF_NAD_FAD-bd"/>
</dbReference>
<dbReference type="GO" id="GO:0031510">
    <property type="term" value="C:SUMO activating enzyme complex"/>
    <property type="evidence" value="ECO:0007669"/>
    <property type="project" value="TreeGrafter"/>
</dbReference>
<dbReference type="Pfam" id="PF00899">
    <property type="entry name" value="ThiF"/>
    <property type="match status" value="1"/>
</dbReference>
<dbReference type="SUPFAM" id="SSF69572">
    <property type="entry name" value="Activating enzymes of the ubiquitin-like proteins"/>
    <property type="match status" value="1"/>
</dbReference>
<dbReference type="EMBL" id="CAMPGE010013939">
    <property type="protein sequence ID" value="CAI2372644.1"/>
    <property type="molecule type" value="Genomic_DNA"/>
</dbReference>
<dbReference type="PANTHER" id="PTHR10953:SF162">
    <property type="entry name" value="SUMO-ACTIVATING ENZYME SUBUNIT 1"/>
    <property type="match status" value="1"/>
</dbReference>
<proteinExistence type="predicted"/>
<dbReference type="GO" id="GO:0005737">
    <property type="term" value="C:cytoplasm"/>
    <property type="evidence" value="ECO:0007669"/>
    <property type="project" value="TreeGrafter"/>
</dbReference>
<dbReference type="AlphaFoldDB" id="A0AAD1XH88"/>
<dbReference type="InterPro" id="IPR035985">
    <property type="entry name" value="Ubiquitin-activating_enz"/>
</dbReference>
<evidence type="ECO:0000313" key="3">
    <source>
        <dbReference type="Proteomes" id="UP001295684"/>
    </source>
</evidence>
<dbReference type="Gene3D" id="3.40.50.720">
    <property type="entry name" value="NAD(P)-binding Rossmann-like Domain"/>
    <property type="match status" value="1"/>
</dbReference>
<dbReference type="Proteomes" id="UP001295684">
    <property type="component" value="Unassembled WGS sequence"/>
</dbReference>
<feature type="domain" description="THIF-type NAD/FAD binding fold" evidence="1">
    <location>
        <begin position="15"/>
        <end position="328"/>
    </location>
</feature>
<sequence>METNQELTHDEKTIYDRQIRVWGHAAQEKLKNSKVLVANLVSGSVSESLRHLALKGVMIDILDDRMLESKEELERQMSIHYLINEEQEGMKISEAFKQSLDKITQFAKISVIEGDNLGAVKNLEEYSAIILGYNNFSETKDLPTDLEVPIVLAKSYGAVGVSFCHLGSSYSFTETLKIDNKDMTKTTIYNDSKPIKDWMEHWLSFDKFTPKLLSRVRVKKKAKEDFIVALLITFISESQGIDLSDAKSQVIDIFEKNNKGALLEETSDLEKYLGDIKESYITPEFHPVQSVLGGHLAQEMLKIVTKMGRPFYGLYLYNAVEQQGRSFPPTYLHNLV</sequence>
<comment type="caution">
    <text evidence="2">The sequence shown here is derived from an EMBL/GenBank/DDBJ whole genome shotgun (WGS) entry which is preliminary data.</text>
</comment>
<dbReference type="GO" id="GO:0019948">
    <property type="term" value="F:SUMO activating enzyme activity"/>
    <property type="evidence" value="ECO:0007669"/>
    <property type="project" value="TreeGrafter"/>
</dbReference>
<keyword evidence="3" id="KW-1185">Reference proteome</keyword>
<name>A0AAD1XH88_EUPCR</name>
<dbReference type="InterPro" id="IPR045886">
    <property type="entry name" value="ThiF/MoeB/HesA"/>
</dbReference>
<evidence type="ECO:0000259" key="1">
    <source>
        <dbReference type="Pfam" id="PF00899"/>
    </source>
</evidence>
<reference evidence="2" key="1">
    <citation type="submission" date="2023-07" db="EMBL/GenBank/DDBJ databases">
        <authorList>
            <consortium name="AG Swart"/>
            <person name="Singh M."/>
            <person name="Singh A."/>
            <person name="Seah K."/>
            <person name="Emmerich C."/>
        </authorList>
    </citation>
    <scope>NUCLEOTIDE SEQUENCE</scope>
    <source>
        <strain evidence="2">DP1</strain>
    </source>
</reference>
<dbReference type="PANTHER" id="PTHR10953">
    <property type="entry name" value="UBIQUITIN-ACTIVATING ENZYME E1"/>
    <property type="match status" value="1"/>
</dbReference>
<dbReference type="GO" id="GO:0016925">
    <property type="term" value="P:protein sumoylation"/>
    <property type="evidence" value="ECO:0007669"/>
    <property type="project" value="TreeGrafter"/>
</dbReference>
<organism evidence="2 3">
    <name type="scientific">Euplotes crassus</name>
    <dbReference type="NCBI Taxonomy" id="5936"/>
    <lineage>
        <taxon>Eukaryota</taxon>
        <taxon>Sar</taxon>
        <taxon>Alveolata</taxon>
        <taxon>Ciliophora</taxon>
        <taxon>Intramacronucleata</taxon>
        <taxon>Spirotrichea</taxon>
        <taxon>Hypotrichia</taxon>
        <taxon>Euplotida</taxon>
        <taxon>Euplotidae</taxon>
        <taxon>Moneuplotes</taxon>
    </lineage>
</organism>
<accession>A0AAD1XH88</accession>
<protein>
    <recommendedName>
        <fullName evidence="1">THIF-type NAD/FAD binding fold domain-containing protein</fullName>
    </recommendedName>
</protein>